<dbReference type="GO" id="GO:0008814">
    <property type="term" value="F:citrate CoA-transferase activity"/>
    <property type="evidence" value="ECO:0007669"/>
    <property type="project" value="UniProtKB-EC"/>
</dbReference>
<dbReference type="Pfam" id="PF04223">
    <property type="entry name" value="CitF"/>
    <property type="match status" value="1"/>
</dbReference>
<dbReference type="Gene3D" id="3.40.1080.10">
    <property type="entry name" value="Glutaconate Coenzyme A-transferase"/>
    <property type="match status" value="2"/>
</dbReference>
<dbReference type="EMBL" id="JACSNX010000012">
    <property type="protein sequence ID" value="MBM6851554.1"/>
    <property type="molecule type" value="Genomic_DNA"/>
</dbReference>
<reference evidence="2 3" key="1">
    <citation type="journal article" date="2021" name="Sci. Rep.">
        <title>The distribution of antibiotic resistance genes in chicken gut microbiota commensals.</title>
        <authorList>
            <person name="Juricova H."/>
            <person name="Matiasovicova J."/>
            <person name="Kubasova T."/>
            <person name="Cejkova D."/>
            <person name="Rychlik I."/>
        </authorList>
    </citation>
    <scope>NUCLEOTIDE SEQUENCE [LARGE SCALE GENOMIC DNA]</scope>
    <source>
        <strain evidence="2 3">An411</strain>
    </source>
</reference>
<comment type="subcellular location">
    <subcellularLocation>
        <location evidence="1">Cytoplasm</location>
    </subcellularLocation>
</comment>
<dbReference type="GO" id="GO:0008815">
    <property type="term" value="F:citrate (pro-3S)-lyase activity"/>
    <property type="evidence" value="ECO:0007669"/>
    <property type="project" value="UniProtKB-EC"/>
</dbReference>
<comment type="catalytic activity">
    <reaction evidence="1">
        <text>citrate + acetyl-CoA = (3S)-citryl-CoA + acetate</text>
        <dbReference type="Rhea" id="RHEA:19405"/>
        <dbReference type="ChEBI" id="CHEBI:16947"/>
        <dbReference type="ChEBI" id="CHEBI:30089"/>
        <dbReference type="ChEBI" id="CHEBI:57288"/>
        <dbReference type="ChEBI" id="CHEBI:57321"/>
        <dbReference type="EC" id="2.8.3.10"/>
    </reaction>
</comment>
<dbReference type="PANTHER" id="PTHR40596:SF1">
    <property type="entry name" value="CITRATE LYASE ALPHA CHAIN"/>
    <property type="match status" value="1"/>
</dbReference>
<accession>A0ABS2FVE4</accession>
<evidence type="ECO:0000313" key="3">
    <source>
        <dbReference type="Proteomes" id="UP000719500"/>
    </source>
</evidence>
<dbReference type="EC" id="4.1.3.6" evidence="1"/>
<dbReference type="InterPro" id="IPR037171">
    <property type="entry name" value="NagB/RpiA_transferase-like"/>
</dbReference>
<organism evidence="2 3">
    <name type="scientific">Oscillibacter valericigenes</name>
    <dbReference type="NCBI Taxonomy" id="351091"/>
    <lineage>
        <taxon>Bacteria</taxon>
        <taxon>Bacillati</taxon>
        <taxon>Bacillota</taxon>
        <taxon>Clostridia</taxon>
        <taxon>Eubacteriales</taxon>
        <taxon>Oscillospiraceae</taxon>
        <taxon>Oscillibacter</taxon>
    </lineage>
</organism>
<dbReference type="PANTHER" id="PTHR40596">
    <property type="entry name" value="CITRATE LYASE ALPHA CHAIN"/>
    <property type="match status" value="1"/>
</dbReference>
<dbReference type="InterPro" id="IPR006472">
    <property type="entry name" value="Citrate_lyase_asu"/>
</dbReference>
<keyword evidence="1 2" id="KW-0808">Transferase</keyword>
<protein>
    <recommendedName>
        <fullName evidence="1">Citrate lyase alpha chain</fullName>
        <shortName evidence="1">Citrase alpha chain</shortName>
        <ecNumber evidence="1">2.8.3.10</ecNumber>
        <ecNumber evidence="1">4.1.3.6</ecNumber>
    </recommendedName>
    <alternativeName>
        <fullName evidence="1">Citrate (pro-3S)-lyase alpha chain</fullName>
    </alternativeName>
    <alternativeName>
        <fullName evidence="1">Citrate CoA-transferase subunit</fullName>
    </alternativeName>
</protein>
<name>A0ABS2FVE4_9FIRM</name>
<dbReference type="EC" id="2.8.3.10" evidence="1"/>
<keyword evidence="1" id="KW-0963">Cytoplasm</keyword>
<comment type="catalytic activity">
    <reaction evidence="1">
        <text>citrate = oxaloacetate + acetate</text>
        <dbReference type="Rhea" id="RHEA:10760"/>
        <dbReference type="ChEBI" id="CHEBI:16452"/>
        <dbReference type="ChEBI" id="CHEBI:16947"/>
        <dbReference type="ChEBI" id="CHEBI:30089"/>
        <dbReference type="EC" id="4.1.3.6"/>
    </reaction>
</comment>
<dbReference type="RefSeq" id="WP_204804440.1">
    <property type="nucleotide sequence ID" value="NZ_JACSNX010000012.1"/>
</dbReference>
<proteinExistence type="predicted"/>
<keyword evidence="1 2" id="KW-0456">Lyase</keyword>
<dbReference type="PIRSF" id="PIRSF009451">
    <property type="entry name" value="Citrt_lyas_alpha"/>
    <property type="match status" value="1"/>
</dbReference>
<dbReference type="Proteomes" id="UP000719500">
    <property type="component" value="Unassembled WGS sequence"/>
</dbReference>
<comment type="caution">
    <text evidence="2">The sequence shown here is derived from an EMBL/GenBank/DDBJ whole genome shotgun (WGS) entry which is preliminary data.</text>
</comment>
<evidence type="ECO:0000313" key="2">
    <source>
        <dbReference type="EMBL" id="MBM6851554.1"/>
    </source>
</evidence>
<sequence>MDKVVNSLREAIRLCGLEDGMTISFHHCLRGGDAVSVQIAEAIRSLGIRDLTVAPSSLTSGNDGLEDYIRDGTFTRFQTSGFSPALGRLLQSGGIRQVCELRTHGGRPAALKRGDIRIDVAFVAASTADRNGNCNGIGGHSAFGAMGYSLTDVRYARKVIVITDELSPYAVAPVSIGQEQVDYVVPVETIGDPAGIATGAMRPDRSPLNRRIAELTAKAIICSGHLREGAAMQTGSGKISLSVAGQIERYMMDRQISGDFAMGGITAILVRMRKEGLLRTLYDTQSFDQTAIRSLAEDPAHCEVSAEAYASPLAKGGPIVDGLDFVILGATEIDVDFNVNVITNSNNQVISGAGGHGDTAEGAKMTVITAPLFRGKYPVIVDRVTTLTTPGRFVDVFVCQEGIAVNTAVQKNRELADRLRDAGLPVLDIHDLQRRAERYTGKLPPLKPGGRTVGLVYWRDGTVLDEIKMNDEL</sequence>
<dbReference type="SUPFAM" id="SSF100950">
    <property type="entry name" value="NagB/RpiA/CoA transferase-like"/>
    <property type="match status" value="2"/>
</dbReference>
<evidence type="ECO:0000256" key="1">
    <source>
        <dbReference type="PIRNR" id="PIRNR009451"/>
    </source>
</evidence>
<dbReference type="NCBIfam" id="TIGR01584">
    <property type="entry name" value="citF"/>
    <property type="match status" value="1"/>
</dbReference>
<keyword evidence="3" id="KW-1185">Reference proteome</keyword>
<gene>
    <name evidence="2" type="primary">citF</name>
    <name evidence="2" type="ORF">H9X91_08915</name>
</gene>